<protein>
    <recommendedName>
        <fullName evidence="1">Ribulose bisphosphate carboxylase large subunit C-terminal domain-containing protein</fullName>
    </recommendedName>
</protein>
<dbReference type="GO" id="GO:0016984">
    <property type="term" value="F:ribulose-bisphosphate carboxylase activity"/>
    <property type="evidence" value="ECO:0007669"/>
    <property type="project" value="InterPro"/>
</dbReference>
<accession>A0A2G2ZIU6</accession>
<dbReference type="Gene3D" id="3.20.20.110">
    <property type="entry name" value="Ribulose bisphosphate carboxylase, large subunit, C-terminal domain"/>
    <property type="match status" value="1"/>
</dbReference>
<dbReference type="PANTHER" id="PTHR47910">
    <property type="entry name" value="RIBULOSE BISPHOSPHATE CARBOXYLASE LARGE CHAIN, CATALYTIC DOMAIN-CONTAINING PROTEIN"/>
    <property type="match status" value="1"/>
</dbReference>
<reference evidence="2 3" key="2">
    <citation type="journal article" date="2017" name="Genome Biol.">
        <title>New reference genome sequences of hot pepper reveal the massive evolution of plant disease-resistance genes by retroduplication.</title>
        <authorList>
            <person name="Kim S."/>
            <person name="Park J."/>
            <person name="Yeom S.I."/>
            <person name="Kim Y.M."/>
            <person name="Seo E."/>
            <person name="Kim K.T."/>
            <person name="Kim M.S."/>
            <person name="Lee J.M."/>
            <person name="Cheong K."/>
            <person name="Shin H.S."/>
            <person name="Kim S.B."/>
            <person name="Han K."/>
            <person name="Lee J."/>
            <person name="Park M."/>
            <person name="Lee H.A."/>
            <person name="Lee H.Y."/>
            <person name="Lee Y."/>
            <person name="Oh S."/>
            <person name="Lee J.H."/>
            <person name="Choi E."/>
            <person name="Choi E."/>
            <person name="Lee S.E."/>
            <person name="Jeon J."/>
            <person name="Kim H."/>
            <person name="Choi G."/>
            <person name="Song H."/>
            <person name="Lee J."/>
            <person name="Lee S.C."/>
            <person name="Kwon J.K."/>
            <person name="Lee H.Y."/>
            <person name="Koo N."/>
            <person name="Hong Y."/>
            <person name="Kim R.W."/>
            <person name="Kang W.H."/>
            <person name="Huh J.H."/>
            <person name="Kang B.C."/>
            <person name="Yang T.J."/>
            <person name="Lee Y.H."/>
            <person name="Bennetzen J.L."/>
            <person name="Choi D."/>
        </authorList>
    </citation>
    <scope>NUCLEOTIDE SEQUENCE [LARGE SCALE GENOMIC DNA]</scope>
    <source>
        <strain evidence="3">cv. CM334</strain>
    </source>
</reference>
<dbReference type="Gramene" id="PHT81903">
    <property type="protein sequence ID" value="PHT81903"/>
    <property type="gene ID" value="T459_14918"/>
</dbReference>
<dbReference type="InterPro" id="IPR000685">
    <property type="entry name" value="RuBisCO_lsu_C"/>
</dbReference>
<feature type="domain" description="Ribulose bisphosphate carboxylase large subunit C-terminal" evidence="1">
    <location>
        <begin position="1"/>
        <end position="74"/>
    </location>
</feature>
<evidence type="ECO:0000259" key="1">
    <source>
        <dbReference type="Pfam" id="PF00016"/>
    </source>
</evidence>
<dbReference type="EMBL" id="AYRZ02000005">
    <property type="protein sequence ID" value="PHT81903.1"/>
    <property type="molecule type" value="Genomic_DNA"/>
</dbReference>
<dbReference type="InterPro" id="IPR036376">
    <property type="entry name" value="RuBisCO_lsu_C_sf"/>
</dbReference>
<proteinExistence type="predicted"/>
<name>A0A2G2ZIU6_CAPAN</name>
<evidence type="ECO:0000313" key="3">
    <source>
        <dbReference type="Proteomes" id="UP000222542"/>
    </source>
</evidence>
<evidence type="ECO:0000313" key="2">
    <source>
        <dbReference type="EMBL" id="PHT81903.1"/>
    </source>
</evidence>
<dbReference type="STRING" id="4072.A0A2G2ZIU6"/>
<comment type="caution">
    <text evidence="2">The sequence shown here is derived from an EMBL/GenBank/DDBJ whole genome shotgun (WGS) entry which is preliminary data.</text>
</comment>
<dbReference type="AlphaFoldDB" id="A0A2G2ZIU6"/>
<reference evidence="2 3" key="1">
    <citation type="journal article" date="2014" name="Nat. Genet.">
        <title>Genome sequence of the hot pepper provides insights into the evolution of pungency in Capsicum species.</title>
        <authorList>
            <person name="Kim S."/>
            <person name="Park M."/>
            <person name="Yeom S.I."/>
            <person name="Kim Y.M."/>
            <person name="Lee J.M."/>
            <person name="Lee H.A."/>
            <person name="Seo E."/>
            <person name="Choi J."/>
            <person name="Cheong K."/>
            <person name="Kim K.T."/>
            <person name="Jung K."/>
            <person name="Lee G.W."/>
            <person name="Oh S.K."/>
            <person name="Bae C."/>
            <person name="Kim S.B."/>
            <person name="Lee H.Y."/>
            <person name="Kim S.Y."/>
            <person name="Kim M.S."/>
            <person name="Kang B.C."/>
            <person name="Jo Y.D."/>
            <person name="Yang H.B."/>
            <person name="Jeong H.J."/>
            <person name="Kang W.H."/>
            <person name="Kwon J.K."/>
            <person name="Shin C."/>
            <person name="Lim J.Y."/>
            <person name="Park J.H."/>
            <person name="Huh J.H."/>
            <person name="Kim J.S."/>
            <person name="Kim B.D."/>
            <person name="Cohen O."/>
            <person name="Paran I."/>
            <person name="Suh M.C."/>
            <person name="Lee S.B."/>
            <person name="Kim Y.K."/>
            <person name="Shin Y."/>
            <person name="Noh S.J."/>
            <person name="Park J."/>
            <person name="Seo Y.S."/>
            <person name="Kwon S.Y."/>
            <person name="Kim H.A."/>
            <person name="Park J.M."/>
            <person name="Kim H.J."/>
            <person name="Choi S.B."/>
            <person name="Bosland P.W."/>
            <person name="Reeves G."/>
            <person name="Jo S.H."/>
            <person name="Lee B.W."/>
            <person name="Cho H.T."/>
            <person name="Choi H.S."/>
            <person name="Lee M.S."/>
            <person name="Yu Y."/>
            <person name="Do Choi Y."/>
            <person name="Park B.S."/>
            <person name="van Deynze A."/>
            <person name="Ashrafi H."/>
            <person name="Hill T."/>
            <person name="Kim W.T."/>
            <person name="Pai H.S."/>
            <person name="Ahn H.K."/>
            <person name="Yeam I."/>
            <person name="Giovannoni J.J."/>
            <person name="Rose J.K."/>
            <person name="Sorensen I."/>
            <person name="Lee S.J."/>
            <person name="Kim R.W."/>
            <person name="Choi I.Y."/>
            <person name="Choi B.S."/>
            <person name="Lim J.S."/>
            <person name="Lee Y.H."/>
            <person name="Choi D."/>
        </authorList>
    </citation>
    <scope>NUCLEOTIDE SEQUENCE [LARGE SCALE GENOMIC DNA]</scope>
    <source>
        <strain evidence="3">cv. CM334</strain>
    </source>
</reference>
<sequence>MPAQIEIFRDDFVIQFSGGTLGHPWGNAPCDVANRVALEAYVKARNEGYDLAQEGNEIIREAFKWSPKLVVACEVEDNVCLNVLVIGGDVRTQVAIFKKIVIV</sequence>
<dbReference type="Pfam" id="PF00016">
    <property type="entry name" value="RuBisCO_large"/>
    <property type="match status" value="1"/>
</dbReference>
<dbReference type="Proteomes" id="UP000222542">
    <property type="component" value="Unassembled WGS sequence"/>
</dbReference>
<keyword evidence="3" id="KW-1185">Reference proteome</keyword>
<dbReference type="GO" id="GO:0000287">
    <property type="term" value="F:magnesium ion binding"/>
    <property type="evidence" value="ECO:0007669"/>
    <property type="project" value="InterPro"/>
</dbReference>
<dbReference type="PANTHER" id="PTHR47910:SF2">
    <property type="entry name" value="RIBULOSE BISPHOSPHATE CARBOXYLASE LARGE CHAIN, CATALYTIC DOMAIN-CONTAINING PROTEIN"/>
    <property type="match status" value="1"/>
</dbReference>
<dbReference type="SUPFAM" id="SSF51649">
    <property type="entry name" value="RuBisCo, C-terminal domain"/>
    <property type="match status" value="1"/>
</dbReference>
<gene>
    <name evidence="2" type="ORF">T459_14918</name>
</gene>
<organism evidence="2 3">
    <name type="scientific">Capsicum annuum</name>
    <name type="common">Capsicum pepper</name>
    <dbReference type="NCBI Taxonomy" id="4072"/>
    <lineage>
        <taxon>Eukaryota</taxon>
        <taxon>Viridiplantae</taxon>
        <taxon>Streptophyta</taxon>
        <taxon>Embryophyta</taxon>
        <taxon>Tracheophyta</taxon>
        <taxon>Spermatophyta</taxon>
        <taxon>Magnoliopsida</taxon>
        <taxon>eudicotyledons</taxon>
        <taxon>Gunneridae</taxon>
        <taxon>Pentapetalae</taxon>
        <taxon>asterids</taxon>
        <taxon>lamiids</taxon>
        <taxon>Solanales</taxon>
        <taxon>Solanaceae</taxon>
        <taxon>Solanoideae</taxon>
        <taxon>Capsiceae</taxon>
        <taxon>Capsicum</taxon>
    </lineage>
</organism>